<accession>A0AAI9YBJ2</accession>
<organism evidence="2 3">
    <name type="scientific">Colletotrichum cuscutae</name>
    <dbReference type="NCBI Taxonomy" id="1209917"/>
    <lineage>
        <taxon>Eukaryota</taxon>
        <taxon>Fungi</taxon>
        <taxon>Dikarya</taxon>
        <taxon>Ascomycota</taxon>
        <taxon>Pezizomycotina</taxon>
        <taxon>Sordariomycetes</taxon>
        <taxon>Hypocreomycetidae</taxon>
        <taxon>Glomerellales</taxon>
        <taxon>Glomerellaceae</taxon>
        <taxon>Colletotrichum</taxon>
        <taxon>Colletotrichum acutatum species complex</taxon>
    </lineage>
</organism>
<proteinExistence type="predicted"/>
<reference evidence="2" key="1">
    <citation type="submission" date="2016-11" db="EMBL/GenBank/DDBJ databases">
        <title>The genome sequence of Colletotrichum cuscutae.</title>
        <authorList>
            <person name="Baroncelli R."/>
        </authorList>
    </citation>
    <scope>NUCLEOTIDE SEQUENCE</scope>
    <source>
        <strain evidence="2">IMI 304802</strain>
    </source>
</reference>
<evidence type="ECO:0000313" key="3">
    <source>
        <dbReference type="Proteomes" id="UP001239213"/>
    </source>
</evidence>
<evidence type="ECO:0000256" key="1">
    <source>
        <dbReference type="SAM" id="MobiDB-lite"/>
    </source>
</evidence>
<name>A0AAI9YBJ2_9PEZI</name>
<keyword evidence="3" id="KW-1185">Reference proteome</keyword>
<dbReference type="AlphaFoldDB" id="A0AAI9YBJ2"/>
<gene>
    <name evidence="2" type="ORF">CCUS01_13622</name>
</gene>
<comment type="caution">
    <text evidence="2">The sequence shown here is derived from an EMBL/GenBank/DDBJ whole genome shotgun (WGS) entry which is preliminary data.</text>
</comment>
<sequence length="97" mass="10702">METSPQAAKSVFLKTQFAVFYHWKKHRGGKDYKISRGPVEIQGKHPPRFRSAPPPSHGVCPIDQGFLPTSDQSNGQTGPSRSNLKVADQLVSQSVDQ</sequence>
<evidence type="ECO:0000313" key="2">
    <source>
        <dbReference type="EMBL" id="KAK1494709.1"/>
    </source>
</evidence>
<protein>
    <submittedName>
        <fullName evidence="2">Uncharacterized protein</fullName>
    </submittedName>
</protein>
<feature type="compositionally biased region" description="Polar residues" evidence="1">
    <location>
        <begin position="67"/>
        <end position="83"/>
    </location>
</feature>
<feature type="region of interest" description="Disordered" evidence="1">
    <location>
        <begin position="45"/>
        <end position="97"/>
    </location>
</feature>
<dbReference type="EMBL" id="MPDP01000019">
    <property type="protein sequence ID" value="KAK1494709.1"/>
    <property type="molecule type" value="Genomic_DNA"/>
</dbReference>
<dbReference type="Proteomes" id="UP001239213">
    <property type="component" value="Unassembled WGS sequence"/>
</dbReference>